<dbReference type="EC" id="1.8.1.2" evidence="5"/>
<evidence type="ECO:0000256" key="7">
    <source>
        <dbReference type="ARBA" id="ARBA00022617"/>
    </source>
</evidence>
<keyword evidence="7" id="KW-0349">Heme</keyword>
<dbReference type="GO" id="GO:0019344">
    <property type="term" value="P:cysteine biosynthetic process"/>
    <property type="evidence" value="ECO:0007669"/>
    <property type="project" value="UniProtKB-KW"/>
</dbReference>
<dbReference type="GO" id="GO:0051539">
    <property type="term" value="F:4 iron, 4 sulfur cluster binding"/>
    <property type="evidence" value="ECO:0007669"/>
    <property type="project" value="UniProtKB-KW"/>
</dbReference>
<feature type="domain" description="Nitrite/sulphite reductase 4Fe-4S" evidence="17">
    <location>
        <begin position="181"/>
        <end position="330"/>
    </location>
</feature>
<comment type="caution">
    <text evidence="19">The sequence shown here is derived from an EMBL/GenBank/DDBJ whole genome shotgun (WGS) entry which is preliminary data.</text>
</comment>
<evidence type="ECO:0000256" key="6">
    <source>
        <dbReference type="ARBA" id="ARBA00022485"/>
    </source>
</evidence>
<keyword evidence="12" id="KW-0411">Iron-sulfur</keyword>
<gene>
    <name evidence="19" type="ORF">GCM10010885_13120</name>
</gene>
<dbReference type="InterPro" id="IPR006066">
    <property type="entry name" value="NO2/SO3_Rdtase_FeS/sirohaem_BS"/>
</dbReference>
<evidence type="ECO:0000256" key="14">
    <source>
        <dbReference type="ARBA" id="ARBA00052219"/>
    </source>
</evidence>
<keyword evidence="8" id="KW-0479">Metal-binding</keyword>
<comment type="subunit">
    <text evidence="16">Alpha(8)-beta(8). The alpha component is a flavoprotein, the beta component is a hemoprotein.</text>
</comment>
<evidence type="ECO:0000256" key="10">
    <source>
        <dbReference type="ARBA" id="ARBA00023002"/>
    </source>
</evidence>
<dbReference type="GO" id="GO:0020037">
    <property type="term" value="F:heme binding"/>
    <property type="evidence" value="ECO:0007669"/>
    <property type="project" value="InterPro"/>
</dbReference>
<dbReference type="GO" id="GO:0000103">
    <property type="term" value="P:sulfate assimilation"/>
    <property type="evidence" value="ECO:0007669"/>
    <property type="project" value="TreeGrafter"/>
</dbReference>
<feature type="domain" description="Nitrite/Sulfite reductase ferredoxin-like" evidence="18">
    <location>
        <begin position="348"/>
        <end position="417"/>
    </location>
</feature>
<comment type="similarity">
    <text evidence="4">Belongs to the nitrite and sulfite reductase 4Fe-4S domain family.</text>
</comment>
<dbReference type="NCBIfam" id="NF010029">
    <property type="entry name" value="PRK13504.1"/>
    <property type="match status" value="1"/>
</dbReference>
<evidence type="ECO:0000256" key="5">
    <source>
        <dbReference type="ARBA" id="ARBA00012604"/>
    </source>
</evidence>
<evidence type="ECO:0000256" key="3">
    <source>
        <dbReference type="ARBA" id="ARBA00004774"/>
    </source>
</evidence>
<dbReference type="AlphaFoldDB" id="A0A917KBC6"/>
<evidence type="ECO:0000256" key="4">
    <source>
        <dbReference type="ARBA" id="ARBA00010429"/>
    </source>
</evidence>
<dbReference type="GO" id="GO:0046872">
    <property type="term" value="F:metal ion binding"/>
    <property type="evidence" value="ECO:0007669"/>
    <property type="project" value="UniProtKB-KW"/>
</dbReference>
<name>A0A917KBC6_9BACL</name>
<dbReference type="Pfam" id="PF03460">
    <property type="entry name" value="NIR_SIR_ferr"/>
    <property type="match status" value="2"/>
</dbReference>
<proteinExistence type="inferred from homology"/>
<evidence type="ECO:0000256" key="16">
    <source>
        <dbReference type="ARBA" id="ARBA00062253"/>
    </source>
</evidence>
<dbReference type="InterPro" id="IPR036136">
    <property type="entry name" value="Nit/Sulf_reduc_fer-like_dom_sf"/>
</dbReference>
<evidence type="ECO:0000256" key="9">
    <source>
        <dbReference type="ARBA" id="ARBA00022857"/>
    </source>
</evidence>
<comment type="function">
    <text evidence="15">Component of the sulfite reductase complex that catalyzes the 6-electron reduction of sulfite to sulfide. This is one of several activities required for the biosynthesis of L-cysteine from sulfate.</text>
</comment>
<keyword evidence="6" id="KW-0004">4Fe-4S</keyword>
<feature type="domain" description="Nitrite/sulphite reductase 4Fe-4S" evidence="17">
    <location>
        <begin position="432"/>
        <end position="564"/>
    </location>
</feature>
<dbReference type="GO" id="GO:0004783">
    <property type="term" value="F:sulfite reductase (NADPH) activity"/>
    <property type="evidence" value="ECO:0007669"/>
    <property type="project" value="UniProtKB-EC"/>
</dbReference>
<dbReference type="InterPro" id="IPR006067">
    <property type="entry name" value="NO2/SO3_Rdtase_4Fe4S_dom"/>
</dbReference>
<dbReference type="FunFam" id="3.30.413.10:FF:000003">
    <property type="entry name" value="Sulfite reductase [NADPH] hemoprotein beta-component"/>
    <property type="match status" value="1"/>
</dbReference>
<dbReference type="InterPro" id="IPR045854">
    <property type="entry name" value="NO2/SO3_Rdtase_4Fe4S_sf"/>
</dbReference>
<dbReference type="RefSeq" id="WP_188881929.1">
    <property type="nucleotide sequence ID" value="NZ_BMOY01000017.1"/>
</dbReference>
<protein>
    <recommendedName>
        <fullName evidence="5">assimilatory sulfite reductase (NADPH)</fullName>
        <ecNumber evidence="5">1.8.1.2</ecNumber>
    </recommendedName>
</protein>
<reference evidence="19" key="2">
    <citation type="submission" date="2020-09" db="EMBL/GenBank/DDBJ databases">
        <authorList>
            <person name="Sun Q."/>
            <person name="Ohkuma M."/>
        </authorList>
    </citation>
    <scope>NUCLEOTIDE SEQUENCE</scope>
    <source>
        <strain evidence="19">JCM 18487</strain>
    </source>
</reference>
<reference evidence="19" key="1">
    <citation type="journal article" date="2014" name="Int. J. Syst. Evol. Microbiol.">
        <title>Complete genome sequence of Corynebacterium casei LMG S-19264T (=DSM 44701T), isolated from a smear-ripened cheese.</title>
        <authorList>
            <consortium name="US DOE Joint Genome Institute (JGI-PGF)"/>
            <person name="Walter F."/>
            <person name="Albersmeier A."/>
            <person name="Kalinowski J."/>
            <person name="Ruckert C."/>
        </authorList>
    </citation>
    <scope>NUCLEOTIDE SEQUENCE</scope>
    <source>
        <strain evidence="19">JCM 18487</strain>
    </source>
</reference>
<dbReference type="Gene3D" id="3.90.480.20">
    <property type="match status" value="2"/>
</dbReference>
<keyword evidence="11" id="KW-0408">Iron</keyword>
<evidence type="ECO:0000256" key="2">
    <source>
        <dbReference type="ARBA" id="ARBA00001966"/>
    </source>
</evidence>
<comment type="cofactor">
    <cofactor evidence="1">
        <name>siroheme</name>
        <dbReference type="ChEBI" id="CHEBI:60052"/>
    </cofactor>
</comment>
<dbReference type="PANTHER" id="PTHR11493">
    <property type="entry name" value="SULFITE REDUCTASE [NADPH] SUBUNIT BETA-RELATED"/>
    <property type="match status" value="1"/>
</dbReference>
<dbReference type="PRINTS" id="PR00397">
    <property type="entry name" value="SIROHAEM"/>
</dbReference>
<dbReference type="EMBL" id="BMOY01000017">
    <property type="protein sequence ID" value="GGJ05404.1"/>
    <property type="molecule type" value="Genomic_DNA"/>
</dbReference>
<dbReference type="InterPro" id="IPR005117">
    <property type="entry name" value="NiRdtase/SiRdtase_haem-b_fer"/>
</dbReference>
<evidence type="ECO:0000256" key="1">
    <source>
        <dbReference type="ARBA" id="ARBA00001929"/>
    </source>
</evidence>
<evidence type="ECO:0000259" key="17">
    <source>
        <dbReference type="Pfam" id="PF01077"/>
    </source>
</evidence>
<dbReference type="GO" id="GO:0009337">
    <property type="term" value="C:sulfite reductase complex (NADPH)"/>
    <property type="evidence" value="ECO:0007669"/>
    <property type="project" value="TreeGrafter"/>
</dbReference>
<evidence type="ECO:0000259" key="18">
    <source>
        <dbReference type="Pfam" id="PF03460"/>
    </source>
</evidence>
<keyword evidence="9" id="KW-0521">NADP</keyword>
<evidence type="ECO:0000256" key="15">
    <source>
        <dbReference type="ARBA" id="ARBA00057160"/>
    </source>
</evidence>
<sequence length="569" mass="64220">MAEEIQKVEAQESEVEVIKRESRYLRGTLKEALQDGTPSFDEANRQILKFHGVYQQDDRDLRAKLRKEGKDKHYIMMVRARIPGGVLKPEQYLKFDELADKYSEYGTLRITTRQTIQLHGVLKRDLKATIRELNEALVTTLGGCGDQVRNTITCAAPGSERYHEEIREDLLGIVDRVGAKTHAYHEIWLDGEPIQLGEGVEEEPLYGDVYLPRKFKIGIAIEGDNCIDVYANDLGIVAHVDGEHVTGYTILVGGGMGRTATVKDTYPRLASPLGYVPRQDLFDTVVAIITVQRDYGDRKDRRYARMKYLLDRRGLDWFRAEVEQRLGKKLAPPRDLVWHRAHDHLGWHTQKAGYSYIGIYVQNGRVKDTEDVKLKSVLRDIVASYRPTVRLTTQQNIILSDIPNHLRGEIEAKLRAAGVKLAEELSNVRKSAMACVALPTCGLATAESERALPTILPEFERLFAEYGIADEHISIRMTGCPNGCARPYIGDIAFVGRSPGKYDLFLGGDFKGTRLNQLYKQLVPIDKLVEEVRPIVAAYAKERQPGEGFGDFVHRVGLDRFREAQVAST</sequence>
<feature type="domain" description="Nitrite/Sulfite reductase ferredoxin-like" evidence="18">
    <location>
        <begin position="69"/>
        <end position="136"/>
    </location>
</feature>
<dbReference type="InterPro" id="IPR045169">
    <property type="entry name" value="NO2/SO3_Rdtase_4Fe4S_prot"/>
</dbReference>
<evidence type="ECO:0000256" key="8">
    <source>
        <dbReference type="ARBA" id="ARBA00022723"/>
    </source>
</evidence>
<dbReference type="Proteomes" id="UP000637695">
    <property type="component" value="Unassembled WGS sequence"/>
</dbReference>
<keyword evidence="13" id="KW-0028">Amino-acid biosynthesis</keyword>
<evidence type="ECO:0000256" key="11">
    <source>
        <dbReference type="ARBA" id="ARBA00023004"/>
    </source>
</evidence>
<dbReference type="PROSITE" id="PS00365">
    <property type="entry name" value="NIR_SIR"/>
    <property type="match status" value="1"/>
</dbReference>
<comment type="pathway">
    <text evidence="3">Sulfur metabolism; hydrogen sulfide biosynthesis; hydrogen sulfide from sulfite (NADPH route): step 1/1.</text>
</comment>
<comment type="catalytic activity">
    <reaction evidence="14">
        <text>hydrogen sulfide + 3 NADP(+) + 3 H2O = sulfite + 3 NADPH + 4 H(+)</text>
        <dbReference type="Rhea" id="RHEA:13801"/>
        <dbReference type="ChEBI" id="CHEBI:15377"/>
        <dbReference type="ChEBI" id="CHEBI:15378"/>
        <dbReference type="ChEBI" id="CHEBI:17359"/>
        <dbReference type="ChEBI" id="CHEBI:29919"/>
        <dbReference type="ChEBI" id="CHEBI:57783"/>
        <dbReference type="ChEBI" id="CHEBI:58349"/>
        <dbReference type="EC" id="1.8.1.2"/>
    </reaction>
</comment>
<dbReference type="Pfam" id="PF01077">
    <property type="entry name" value="NIR_SIR"/>
    <property type="match status" value="2"/>
</dbReference>
<keyword evidence="10" id="KW-0560">Oxidoreductase</keyword>
<accession>A0A917KBC6</accession>
<dbReference type="SUPFAM" id="SSF56014">
    <property type="entry name" value="Nitrite and sulphite reductase 4Fe-4S domain-like"/>
    <property type="match status" value="2"/>
</dbReference>
<organism evidence="19 20">
    <name type="scientific">Alicyclobacillus cellulosilyticus</name>
    <dbReference type="NCBI Taxonomy" id="1003997"/>
    <lineage>
        <taxon>Bacteria</taxon>
        <taxon>Bacillati</taxon>
        <taxon>Bacillota</taxon>
        <taxon>Bacilli</taxon>
        <taxon>Bacillales</taxon>
        <taxon>Alicyclobacillaceae</taxon>
        <taxon>Alicyclobacillus</taxon>
    </lineage>
</organism>
<dbReference type="SUPFAM" id="SSF55124">
    <property type="entry name" value="Nitrite/Sulfite reductase N-terminal domain-like"/>
    <property type="match status" value="2"/>
</dbReference>
<dbReference type="Gene3D" id="3.30.413.10">
    <property type="entry name" value="Sulfite Reductase Hemoprotein, domain 1"/>
    <property type="match status" value="2"/>
</dbReference>
<evidence type="ECO:0000256" key="12">
    <source>
        <dbReference type="ARBA" id="ARBA00023014"/>
    </source>
</evidence>
<keyword evidence="13" id="KW-0198">Cysteine biosynthesis</keyword>
<evidence type="ECO:0000256" key="13">
    <source>
        <dbReference type="ARBA" id="ARBA00023192"/>
    </source>
</evidence>
<evidence type="ECO:0000313" key="20">
    <source>
        <dbReference type="Proteomes" id="UP000637695"/>
    </source>
</evidence>
<dbReference type="GO" id="GO:0050311">
    <property type="term" value="F:sulfite reductase (ferredoxin) activity"/>
    <property type="evidence" value="ECO:0007669"/>
    <property type="project" value="TreeGrafter"/>
</dbReference>
<keyword evidence="20" id="KW-1185">Reference proteome</keyword>
<dbReference type="PANTHER" id="PTHR11493:SF47">
    <property type="entry name" value="SULFITE REDUCTASE [NADPH] SUBUNIT BETA"/>
    <property type="match status" value="1"/>
</dbReference>
<evidence type="ECO:0000313" key="19">
    <source>
        <dbReference type="EMBL" id="GGJ05404.1"/>
    </source>
</evidence>
<comment type="cofactor">
    <cofactor evidence="2">
        <name>[4Fe-4S] cluster</name>
        <dbReference type="ChEBI" id="CHEBI:49883"/>
    </cofactor>
</comment>